<feature type="transmembrane region" description="Helical" evidence="1">
    <location>
        <begin position="262"/>
        <end position="280"/>
    </location>
</feature>
<evidence type="ECO:0000256" key="1">
    <source>
        <dbReference type="SAM" id="Phobius"/>
    </source>
</evidence>
<keyword evidence="1" id="KW-0812">Transmembrane</keyword>
<feature type="transmembrane region" description="Helical" evidence="1">
    <location>
        <begin position="98"/>
        <end position="119"/>
    </location>
</feature>
<keyword evidence="1" id="KW-0472">Membrane</keyword>
<evidence type="ECO:0000313" key="3">
    <source>
        <dbReference type="EMBL" id="QDM45610.1"/>
    </source>
</evidence>
<keyword evidence="1" id="KW-1133">Transmembrane helix</keyword>
<reference evidence="2 5" key="2">
    <citation type="submission" date="2022-05" db="EMBL/GenBank/DDBJ databases">
        <title>Genome Sequencing of Bee-Associated Microbes.</title>
        <authorList>
            <person name="Dunlap C."/>
        </authorList>
    </citation>
    <scope>NUCLEOTIDE SEQUENCE [LARGE SCALE GENOMIC DNA]</scope>
    <source>
        <strain evidence="2 5">NRRL B-14613</strain>
    </source>
</reference>
<keyword evidence="5" id="KW-1185">Reference proteome</keyword>
<dbReference type="Proteomes" id="UP000315377">
    <property type="component" value="Chromosome"/>
</dbReference>
<sequence length="420" mass="47122">MISSFQLYKTVYLSRVKQMARRDIVLLVVILALLPRGASQLTAMLASSPFPSVYIGLGSWLIGFIAGISLFAASSHVAEARFLWSSGRGGSFLTAYSLWKKTPFLLLLAWIIIGQLMWTPSHADMWLWLMLMLLGFSYAEVSGYSYRSGRLAFQWLAVMWLAVNLAGAVLPLALAARMLGAAIIIALQFLCAFRAAEYAWPQVMRSTLPAETGAKTRMLSHYPLFRKELYLVTRFKDVVPFLFCIFALELFCFYAAADSHAVIPIGAGLLIWLANEIWTVRGFANEGRGLSLYTVTLDAWRTMLSAKWLFYWTMGASIAAIHYLGWQFGIERSWTNSMILFLKSAFLASTLASFGLLAGYRFTSSGRVTLVGQLWITPSMILLLYLHQLHFVLFILFTAVIQIGFIRLYRTIPDKIPANG</sequence>
<dbReference type="GeneID" id="76998365"/>
<feature type="transmembrane region" description="Helical" evidence="1">
    <location>
        <begin position="238"/>
        <end position="256"/>
    </location>
</feature>
<dbReference type="EMBL" id="CP041405">
    <property type="protein sequence ID" value="QDM45610.1"/>
    <property type="molecule type" value="Genomic_DNA"/>
</dbReference>
<dbReference type="RefSeq" id="WP_087442774.1">
    <property type="nucleotide sequence ID" value="NZ_CABMNB010000027.1"/>
</dbReference>
<feature type="transmembrane region" description="Helical" evidence="1">
    <location>
        <begin position="54"/>
        <end position="77"/>
    </location>
</feature>
<reference evidence="3 4" key="1">
    <citation type="submission" date="2019-07" db="EMBL/GenBank/DDBJ databases">
        <title>Paenibacillus thiaminolyticus NRRL B-4156.</title>
        <authorList>
            <person name="Hehnly C."/>
            <person name="Zhang L."/>
        </authorList>
    </citation>
    <scope>NUCLEOTIDE SEQUENCE [LARGE SCALE GENOMIC DNA]</scope>
    <source>
        <strain evidence="3 4">NRRL B-4156</strain>
    </source>
</reference>
<dbReference type="EMBL" id="JAMDMM010000064">
    <property type="protein sequence ID" value="MCY9610821.1"/>
    <property type="molecule type" value="Genomic_DNA"/>
</dbReference>
<proteinExistence type="predicted"/>
<feature type="transmembrane region" description="Helical" evidence="1">
    <location>
        <begin position="308"/>
        <end position="326"/>
    </location>
</feature>
<dbReference type="AlphaFoldDB" id="A0AAP9DWE9"/>
<evidence type="ECO:0000313" key="2">
    <source>
        <dbReference type="EMBL" id="MCY9610821.1"/>
    </source>
</evidence>
<feature type="transmembrane region" description="Helical" evidence="1">
    <location>
        <begin position="178"/>
        <end position="196"/>
    </location>
</feature>
<dbReference type="Proteomes" id="UP001209276">
    <property type="component" value="Unassembled WGS sequence"/>
</dbReference>
<feature type="transmembrane region" description="Helical" evidence="1">
    <location>
        <begin position="391"/>
        <end position="409"/>
    </location>
</feature>
<accession>A0AAP9DWE9</accession>
<feature type="transmembrane region" description="Helical" evidence="1">
    <location>
        <begin position="125"/>
        <end position="141"/>
    </location>
</feature>
<protein>
    <submittedName>
        <fullName evidence="3">Uncharacterized protein</fullName>
    </submittedName>
</protein>
<gene>
    <name evidence="3" type="ORF">FLT43_20610</name>
    <name evidence="2" type="ORF">M5W83_27120</name>
</gene>
<organism evidence="3 4">
    <name type="scientific">Paenibacillus thiaminolyticus</name>
    <name type="common">Bacillus thiaminolyticus</name>
    <dbReference type="NCBI Taxonomy" id="49283"/>
    <lineage>
        <taxon>Bacteria</taxon>
        <taxon>Bacillati</taxon>
        <taxon>Bacillota</taxon>
        <taxon>Bacilli</taxon>
        <taxon>Bacillales</taxon>
        <taxon>Paenibacillaceae</taxon>
        <taxon>Paenibacillus</taxon>
    </lineage>
</organism>
<evidence type="ECO:0000313" key="4">
    <source>
        <dbReference type="Proteomes" id="UP000315377"/>
    </source>
</evidence>
<feature type="transmembrane region" description="Helical" evidence="1">
    <location>
        <begin position="153"/>
        <end position="172"/>
    </location>
</feature>
<evidence type="ECO:0000313" key="5">
    <source>
        <dbReference type="Proteomes" id="UP001209276"/>
    </source>
</evidence>
<name>A0AAP9DWE9_PANTH</name>
<feature type="transmembrane region" description="Helical" evidence="1">
    <location>
        <begin position="338"/>
        <end position="360"/>
    </location>
</feature>